<dbReference type="PANTHER" id="PTHR47163">
    <property type="entry name" value="DDE_TNP_IS1595 DOMAIN-CONTAINING PROTEIN"/>
    <property type="match status" value="1"/>
</dbReference>
<evidence type="ECO:0000313" key="2">
    <source>
        <dbReference type="Proteomes" id="UP001519460"/>
    </source>
</evidence>
<gene>
    <name evidence="1" type="ORF">BaRGS_00033432</name>
</gene>
<dbReference type="Pfam" id="PF05536">
    <property type="entry name" value="Neurochondrin"/>
    <property type="match status" value="1"/>
</dbReference>
<dbReference type="PROSITE" id="PS51311">
    <property type="entry name" value="SCGB"/>
    <property type="match status" value="1"/>
</dbReference>
<protein>
    <recommendedName>
        <fullName evidence="3">Transposase</fullName>
    </recommendedName>
</protein>
<accession>A0ABD0JKS0</accession>
<comment type="caution">
    <text evidence="1">The sequence shown here is derived from an EMBL/GenBank/DDBJ whole genome shotgun (WGS) entry which is preliminary data.</text>
</comment>
<evidence type="ECO:0000313" key="1">
    <source>
        <dbReference type="EMBL" id="KAK7475285.1"/>
    </source>
</evidence>
<dbReference type="EMBL" id="JACVVK020000410">
    <property type="protein sequence ID" value="KAK7475285.1"/>
    <property type="molecule type" value="Genomic_DNA"/>
</dbReference>
<dbReference type="AlphaFoldDB" id="A0ABD0JKS0"/>
<name>A0ABD0JKS0_9CAEN</name>
<sequence>MATKAESAPDEKPGNLKKCVDLLQRAETDNEKLAALLLVPKIVTAEKCTAKDRQLILESIELSFLTRLLKTRKMPDGCPPGMYRSVALSVLSSLPDSLEEDTGEAIQWLATQGLLKNTQLCHVCGNNMTVGTFNGHLDGKRWRCPGACNVTKTISILLLYFWSADFPQGQVTRELQQSRPTVTDWSNFIREVCKEDLRLHPQQVGGLDEVTGQPIIVEIDETKYFHRKYHRGQWREGHWVFGGIEWESGKCFMVEVPDRSRATLEPIVLHYILPGSRIIPDGWRAYGNLAQVGGGIYLHDVIGA</sequence>
<keyword evidence="2" id="KW-1185">Reference proteome</keyword>
<reference evidence="1 2" key="1">
    <citation type="journal article" date="2023" name="Sci. Data">
        <title>Genome assembly of the Korean intertidal mud-creeper Batillaria attramentaria.</title>
        <authorList>
            <person name="Patra A.K."/>
            <person name="Ho P.T."/>
            <person name="Jun S."/>
            <person name="Lee S.J."/>
            <person name="Kim Y."/>
            <person name="Won Y.J."/>
        </authorList>
    </citation>
    <scope>NUCLEOTIDE SEQUENCE [LARGE SCALE GENOMIC DNA]</scope>
    <source>
        <strain evidence="1">Wonlab-2016</strain>
    </source>
</reference>
<dbReference type="PANTHER" id="PTHR47163:SF2">
    <property type="entry name" value="SI:DKEY-17M8.2"/>
    <property type="match status" value="1"/>
</dbReference>
<proteinExistence type="predicted"/>
<dbReference type="Proteomes" id="UP001519460">
    <property type="component" value="Unassembled WGS sequence"/>
</dbReference>
<dbReference type="InterPro" id="IPR053164">
    <property type="entry name" value="IS1016-like_transposase"/>
</dbReference>
<organism evidence="1 2">
    <name type="scientific">Batillaria attramentaria</name>
    <dbReference type="NCBI Taxonomy" id="370345"/>
    <lineage>
        <taxon>Eukaryota</taxon>
        <taxon>Metazoa</taxon>
        <taxon>Spiralia</taxon>
        <taxon>Lophotrochozoa</taxon>
        <taxon>Mollusca</taxon>
        <taxon>Gastropoda</taxon>
        <taxon>Caenogastropoda</taxon>
        <taxon>Sorbeoconcha</taxon>
        <taxon>Cerithioidea</taxon>
        <taxon>Batillariidae</taxon>
        <taxon>Batillaria</taxon>
    </lineage>
</organism>
<dbReference type="InterPro" id="IPR016126">
    <property type="entry name" value="Secretoglobin"/>
</dbReference>
<evidence type="ECO:0008006" key="3">
    <source>
        <dbReference type="Google" id="ProtNLM"/>
    </source>
</evidence>
<dbReference type="InterPro" id="IPR008709">
    <property type="entry name" value="Neurochondrin"/>
</dbReference>